<evidence type="ECO:0000313" key="3">
    <source>
        <dbReference type="EMBL" id="TFD65198.1"/>
    </source>
</evidence>
<comment type="caution">
    <text evidence="3">The sequence shown here is derived from an EMBL/GenBank/DDBJ whole genome shotgun (WGS) entry which is preliminary data.</text>
</comment>
<dbReference type="AlphaFoldDB" id="A0A4R9AM36"/>
<evidence type="ECO:0000256" key="2">
    <source>
        <dbReference type="SAM" id="Phobius"/>
    </source>
</evidence>
<sequence>MKSTPPVSSVPDTTAPNGRVHARFLAAVLSAGALAVAGWLALNASDGVSVTPQDQRLVGLVALGLFFIGITFYLAASAATGPRGPENYRSAHPGAGRSEGDRSARVIRRIRSLSALGAVCAIAALLAVAALGALRILVPPAERAVSVQFSEITGRVQLEFCPSLPSSFDAQVKPADLAGSSTLLPVWVASRDCGNPSFQNGVWLYLNRSTITVADAGDR</sequence>
<dbReference type="RefSeq" id="WP_134555952.1">
    <property type="nucleotide sequence ID" value="NZ_SOHK01000015.1"/>
</dbReference>
<feature type="region of interest" description="Disordered" evidence="1">
    <location>
        <begin position="80"/>
        <end position="100"/>
    </location>
</feature>
<keyword evidence="2" id="KW-0472">Membrane</keyword>
<evidence type="ECO:0000256" key="1">
    <source>
        <dbReference type="SAM" id="MobiDB-lite"/>
    </source>
</evidence>
<dbReference type="OrthoDB" id="5113563at2"/>
<feature type="transmembrane region" description="Helical" evidence="2">
    <location>
        <begin position="115"/>
        <end position="138"/>
    </location>
</feature>
<name>A0A4R9AM36_9MICO</name>
<feature type="transmembrane region" description="Helical" evidence="2">
    <location>
        <begin position="57"/>
        <end position="76"/>
    </location>
</feature>
<protein>
    <submittedName>
        <fullName evidence="3">Uncharacterized protein</fullName>
    </submittedName>
</protein>
<keyword evidence="4" id="KW-1185">Reference proteome</keyword>
<organism evidence="3 4">
    <name type="scientific">Cryobacterium ruanii</name>
    <dbReference type="NCBI Taxonomy" id="1259197"/>
    <lineage>
        <taxon>Bacteria</taxon>
        <taxon>Bacillati</taxon>
        <taxon>Actinomycetota</taxon>
        <taxon>Actinomycetes</taxon>
        <taxon>Micrococcales</taxon>
        <taxon>Microbacteriaceae</taxon>
        <taxon>Cryobacterium</taxon>
    </lineage>
</organism>
<reference evidence="3 4" key="1">
    <citation type="submission" date="2019-03" db="EMBL/GenBank/DDBJ databases">
        <title>Genomics of glacier-inhabiting Cryobacterium strains.</title>
        <authorList>
            <person name="Liu Q."/>
            <person name="Xin Y.-H."/>
        </authorList>
    </citation>
    <scope>NUCLEOTIDE SEQUENCE [LARGE SCALE GENOMIC DNA]</scope>
    <source>
        <strain evidence="3 4">Sr36</strain>
    </source>
</reference>
<accession>A0A4R9AM36</accession>
<feature type="transmembrane region" description="Helical" evidence="2">
    <location>
        <begin position="24"/>
        <end position="42"/>
    </location>
</feature>
<evidence type="ECO:0000313" key="4">
    <source>
        <dbReference type="Proteomes" id="UP000298154"/>
    </source>
</evidence>
<keyword evidence="2" id="KW-0812">Transmembrane</keyword>
<gene>
    <name evidence="3" type="ORF">E3T47_10120</name>
</gene>
<proteinExistence type="predicted"/>
<keyword evidence="2" id="KW-1133">Transmembrane helix</keyword>
<dbReference type="Proteomes" id="UP000298154">
    <property type="component" value="Unassembled WGS sequence"/>
</dbReference>
<dbReference type="EMBL" id="SOHK01000015">
    <property type="protein sequence ID" value="TFD65198.1"/>
    <property type="molecule type" value="Genomic_DNA"/>
</dbReference>